<keyword evidence="3" id="KW-1003">Cell membrane</keyword>
<sequence>MTKKLIKLISQLIVDILRVVIKFFYKKNVVLISSHFGFTGEAKYVYFNLIETKCCDKIFWVYYKDKPNIDSSHVLKKRTISYFFYLVVSKYIVVSHRLADVSYIKPKDCLLINVWHGEPLKKIGYDSEIEKEWIELQSYKYGYTEYDTWDFISVNNDRFRRKMLSATKIDGSKVVCVPSMLHSRLSKKRVKPEGLNKNKILYIPTFRPYPYNFDLMESKLLISYIEKNNIDFDIKFHPMYPVEKKVESENVNILPSGIDINEIYDFYDLIISDYSSAIFDAEAVGIPSLLYIPDFIQYKNTIGGFYDKFEDLSFVLGVASNEKDLVAKLNFILSTKEHTLNDDSSLKSSANQVCYISSVVSAKN</sequence>
<evidence type="ECO:0000313" key="8">
    <source>
        <dbReference type="Proteomes" id="UP000263418"/>
    </source>
</evidence>
<organism evidence="7 8">
    <name type="scientific">Vibrio vulnificus</name>
    <dbReference type="NCBI Taxonomy" id="672"/>
    <lineage>
        <taxon>Bacteria</taxon>
        <taxon>Pseudomonadati</taxon>
        <taxon>Pseudomonadota</taxon>
        <taxon>Gammaproteobacteria</taxon>
        <taxon>Vibrionales</taxon>
        <taxon>Vibrionaceae</taxon>
        <taxon>Vibrio</taxon>
    </lineage>
</organism>
<comment type="similarity">
    <text evidence="2">Belongs to the CDP-glycerol glycerophosphotransferase family.</text>
</comment>
<proteinExistence type="inferred from homology"/>
<dbReference type="RefSeq" id="WP_118894004.1">
    <property type="nucleotide sequence ID" value="NZ_CP019290.1"/>
</dbReference>
<dbReference type="InterPro" id="IPR043148">
    <property type="entry name" value="TagF_C"/>
</dbReference>
<dbReference type="GO" id="GO:0047355">
    <property type="term" value="F:CDP-glycerol glycerophosphotransferase activity"/>
    <property type="evidence" value="ECO:0007669"/>
    <property type="project" value="InterPro"/>
</dbReference>
<dbReference type="GO" id="GO:0005886">
    <property type="term" value="C:plasma membrane"/>
    <property type="evidence" value="ECO:0007669"/>
    <property type="project" value="UniProtKB-SubCell"/>
</dbReference>
<dbReference type="AlphaFoldDB" id="A0AAN1UD42"/>
<dbReference type="GO" id="GO:0019350">
    <property type="term" value="P:teichoic acid biosynthetic process"/>
    <property type="evidence" value="ECO:0007669"/>
    <property type="project" value="UniProtKB-KW"/>
</dbReference>
<keyword evidence="4" id="KW-0808">Transferase</keyword>
<evidence type="ECO:0000256" key="1">
    <source>
        <dbReference type="ARBA" id="ARBA00004202"/>
    </source>
</evidence>
<evidence type="ECO:0000256" key="6">
    <source>
        <dbReference type="ARBA" id="ARBA00023136"/>
    </source>
</evidence>
<accession>A0AAN1UD42</accession>
<dbReference type="EMBL" id="CP019290">
    <property type="protein sequence ID" value="AXX61076.1"/>
    <property type="molecule type" value="Genomic_DNA"/>
</dbReference>
<dbReference type="PANTHER" id="PTHR37316">
    <property type="entry name" value="TEICHOIC ACID GLYCEROL-PHOSPHATE PRIMASE"/>
    <property type="match status" value="1"/>
</dbReference>
<reference evidence="7 8" key="1">
    <citation type="submission" date="2017-01" db="EMBL/GenBank/DDBJ databases">
        <title>Complete Genome Sequence of Vibrio vulnificus FORC_053.</title>
        <authorList>
            <consortium name="Food-borne Pathogen Omics Research Center"/>
            <person name="Chung H.Y."/>
            <person name="Na E.J."/>
            <person name="Song J.S."/>
            <person name="Kim H."/>
            <person name="Lee J.-H."/>
            <person name="Ryu S."/>
            <person name="Choi S.H."/>
        </authorList>
    </citation>
    <scope>NUCLEOTIDE SEQUENCE [LARGE SCALE GENOMIC DNA]</scope>
    <source>
        <strain evidence="7 8">FORC_053</strain>
    </source>
</reference>
<dbReference type="SUPFAM" id="SSF53756">
    <property type="entry name" value="UDP-Glycosyltransferase/glycogen phosphorylase"/>
    <property type="match status" value="1"/>
</dbReference>
<dbReference type="InterPro" id="IPR043149">
    <property type="entry name" value="TagF_N"/>
</dbReference>
<evidence type="ECO:0000256" key="3">
    <source>
        <dbReference type="ARBA" id="ARBA00022475"/>
    </source>
</evidence>
<name>A0AAN1UD42_VIBVL</name>
<dbReference type="Proteomes" id="UP000263418">
    <property type="component" value="Chromosome 1"/>
</dbReference>
<dbReference type="Gene3D" id="3.40.50.12580">
    <property type="match status" value="1"/>
</dbReference>
<protein>
    <submittedName>
        <fullName evidence="7">CDP-glycerol:poly(Glycerophosphate) glycerophosphotransferase</fullName>
    </submittedName>
</protein>
<dbReference type="Pfam" id="PF04464">
    <property type="entry name" value="Glyphos_transf"/>
    <property type="match status" value="1"/>
</dbReference>
<dbReference type="Gene3D" id="3.40.50.11820">
    <property type="match status" value="1"/>
</dbReference>
<evidence type="ECO:0000256" key="5">
    <source>
        <dbReference type="ARBA" id="ARBA00022944"/>
    </source>
</evidence>
<gene>
    <name evidence="7" type="ORF">FORC53_2737</name>
</gene>
<dbReference type="PANTHER" id="PTHR37316:SF3">
    <property type="entry name" value="TEICHOIC ACID GLYCEROL-PHOSPHATE TRANSFERASE"/>
    <property type="match status" value="1"/>
</dbReference>
<dbReference type="InterPro" id="IPR007554">
    <property type="entry name" value="Glycerophosphate_synth"/>
</dbReference>
<evidence type="ECO:0000313" key="7">
    <source>
        <dbReference type="EMBL" id="AXX61076.1"/>
    </source>
</evidence>
<evidence type="ECO:0000256" key="2">
    <source>
        <dbReference type="ARBA" id="ARBA00010488"/>
    </source>
</evidence>
<comment type="subcellular location">
    <subcellularLocation>
        <location evidence="1">Cell membrane</location>
        <topology evidence="1">Peripheral membrane protein</topology>
    </subcellularLocation>
</comment>
<dbReference type="InterPro" id="IPR051612">
    <property type="entry name" value="Teichoic_Acid_Biosynth"/>
</dbReference>
<keyword evidence="6" id="KW-0472">Membrane</keyword>
<keyword evidence="5" id="KW-0777">Teichoic acid biosynthesis</keyword>
<evidence type="ECO:0000256" key="4">
    <source>
        <dbReference type="ARBA" id="ARBA00022679"/>
    </source>
</evidence>